<dbReference type="RefSeq" id="WP_045684098.1">
    <property type="nucleotide sequence ID" value="NZ_CP010803.1"/>
</dbReference>
<dbReference type="PANTHER" id="PTHR10534:SF2">
    <property type="entry name" value="PYRIDOXAL KINASE"/>
    <property type="match status" value="1"/>
</dbReference>
<keyword evidence="5" id="KW-0067">ATP-binding</keyword>
<dbReference type="InterPro" id="IPR029056">
    <property type="entry name" value="Ribokinase-like"/>
</dbReference>
<keyword evidence="2" id="KW-0808">Transferase</keyword>
<dbReference type="HOGENOM" id="CLU_046496_3_1_5"/>
<dbReference type="GO" id="GO:0005829">
    <property type="term" value="C:cytosol"/>
    <property type="evidence" value="ECO:0007669"/>
    <property type="project" value="TreeGrafter"/>
</dbReference>
<gene>
    <name evidence="7" type="ORF">TM49_20990</name>
</gene>
<evidence type="ECO:0000313" key="8">
    <source>
        <dbReference type="Proteomes" id="UP000032611"/>
    </source>
</evidence>
<dbReference type="GO" id="GO:0008478">
    <property type="term" value="F:pyridoxal kinase activity"/>
    <property type="evidence" value="ECO:0007669"/>
    <property type="project" value="UniProtKB-EC"/>
</dbReference>
<dbReference type="EMBL" id="CP010803">
    <property type="protein sequence ID" value="AJY47588.1"/>
    <property type="molecule type" value="Genomic_DNA"/>
</dbReference>
<dbReference type="Proteomes" id="UP000032611">
    <property type="component" value="Chromosome"/>
</dbReference>
<keyword evidence="8" id="KW-1185">Reference proteome</keyword>
<dbReference type="PANTHER" id="PTHR10534">
    <property type="entry name" value="PYRIDOXAL KINASE"/>
    <property type="match status" value="1"/>
</dbReference>
<dbReference type="InterPro" id="IPR004625">
    <property type="entry name" value="PyrdxlKinase"/>
</dbReference>
<keyword evidence="3" id="KW-0547">Nucleotide-binding</keyword>
<organism evidence="7 8">
    <name type="scientific">Martelella endophytica</name>
    <dbReference type="NCBI Taxonomy" id="1486262"/>
    <lineage>
        <taxon>Bacteria</taxon>
        <taxon>Pseudomonadati</taxon>
        <taxon>Pseudomonadota</taxon>
        <taxon>Alphaproteobacteria</taxon>
        <taxon>Hyphomicrobiales</taxon>
        <taxon>Aurantimonadaceae</taxon>
        <taxon>Martelella</taxon>
    </lineage>
</organism>
<dbReference type="NCBIfam" id="TIGR00687">
    <property type="entry name" value="pyridox_kin"/>
    <property type="match status" value="1"/>
</dbReference>
<sequence length="292" mass="30931">MIENSEGAVIAISSHVMRGTVGNRAIVFALETLGFATWAVPTVVLPWHPGHGRATRLGFDPEGFAAALSELAASPWRNEVRAVISGYLADARQAEAIAALVTALKADNPELLYLCDPVMGDERGLYVPMETADAIRDLLLPLADIATPNRFELAHLAGTTIADNSAAIAAALALGPAEVVVTSAHSMLKDGVATLFVDARQALLAEHPRLDNAPNGLGDLFSALFAAAVLSGKPRPEALEVATAAVYEALVRAVRTGSDELELERAPESLRAPMAKVGLRQLMHPARRRKRS</sequence>
<dbReference type="Pfam" id="PF08543">
    <property type="entry name" value="Phos_pyr_kin"/>
    <property type="match status" value="1"/>
</dbReference>
<evidence type="ECO:0000256" key="4">
    <source>
        <dbReference type="ARBA" id="ARBA00022777"/>
    </source>
</evidence>
<reference evidence="7 8" key="1">
    <citation type="journal article" date="2015" name="Genome Announc.">
        <title>Complete genome sequence of Martelella endophytica YC6887, which has antifungal activity associated with a halophyte.</title>
        <authorList>
            <person name="Khan A."/>
            <person name="Khan H."/>
            <person name="Chung E.J."/>
            <person name="Hossain M.T."/>
            <person name="Chung Y.R."/>
        </authorList>
    </citation>
    <scope>NUCLEOTIDE SEQUENCE [LARGE SCALE GENOMIC DNA]</scope>
    <source>
        <strain evidence="7">YC6887</strain>
    </source>
</reference>
<dbReference type="GO" id="GO:0005524">
    <property type="term" value="F:ATP binding"/>
    <property type="evidence" value="ECO:0007669"/>
    <property type="project" value="UniProtKB-KW"/>
</dbReference>
<dbReference type="GO" id="GO:0009443">
    <property type="term" value="P:pyridoxal 5'-phosphate salvage"/>
    <property type="evidence" value="ECO:0007669"/>
    <property type="project" value="InterPro"/>
</dbReference>
<dbReference type="OrthoDB" id="9800808at2"/>
<dbReference type="STRING" id="1486262.TM49_20990"/>
<dbReference type="CDD" id="cd01173">
    <property type="entry name" value="pyridoxal_pyridoxamine_kinase"/>
    <property type="match status" value="1"/>
</dbReference>
<dbReference type="AlphaFoldDB" id="A0A0D5LW20"/>
<name>A0A0D5LW20_MAREN</name>
<dbReference type="KEGG" id="mey:TM49_20990"/>
<evidence type="ECO:0000313" key="7">
    <source>
        <dbReference type="EMBL" id="AJY47588.1"/>
    </source>
</evidence>
<proteinExistence type="predicted"/>
<dbReference type="PATRIC" id="fig|1486262.3.peg.4338"/>
<dbReference type="SUPFAM" id="SSF53613">
    <property type="entry name" value="Ribokinase-like"/>
    <property type="match status" value="1"/>
</dbReference>
<evidence type="ECO:0000256" key="5">
    <source>
        <dbReference type="ARBA" id="ARBA00022840"/>
    </source>
</evidence>
<dbReference type="NCBIfam" id="NF004398">
    <property type="entry name" value="PRK05756.1"/>
    <property type="match status" value="1"/>
</dbReference>
<accession>A0A0D5LW20</accession>
<evidence type="ECO:0000256" key="3">
    <source>
        <dbReference type="ARBA" id="ARBA00022741"/>
    </source>
</evidence>
<dbReference type="EC" id="2.7.1.35" evidence="1"/>
<evidence type="ECO:0000256" key="2">
    <source>
        <dbReference type="ARBA" id="ARBA00022679"/>
    </source>
</evidence>
<evidence type="ECO:0000259" key="6">
    <source>
        <dbReference type="Pfam" id="PF08543"/>
    </source>
</evidence>
<protein>
    <recommendedName>
        <fullName evidence="1">pyridoxal kinase</fullName>
        <ecNumber evidence="1">2.7.1.35</ecNumber>
    </recommendedName>
</protein>
<dbReference type="InterPro" id="IPR013749">
    <property type="entry name" value="PM/HMP-P_kinase-1"/>
</dbReference>
<keyword evidence="4 7" id="KW-0418">Kinase</keyword>
<feature type="domain" description="Pyridoxamine kinase/Phosphomethylpyrimidine kinase" evidence="6">
    <location>
        <begin position="80"/>
        <end position="259"/>
    </location>
</feature>
<dbReference type="Gene3D" id="3.40.1190.20">
    <property type="match status" value="1"/>
</dbReference>
<evidence type="ECO:0000256" key="1">
    <source>
        <dbReference type="ARBA" id="ARBA00012104"/>
    </source>
</evidence>